<accession>A0A815V895</accession>
<dbReference type="Proteomes" id="UP000663834">
    <property type="component" value="Unassembled WGS sequence"/>
</dbReference>
<keyword evidence="6" id="KW-1185">Reference proteome</keyword>
<comment type="caution">
    <text evidence="2">The sequence shown here is derived from an EMBL/GenBank/DDBJ whole genome shotgun (WGS) entry which is preliminary data.</text>
</comment>
<gene>
    <name evidence="2" type="ORF">KQP761_LOCUS15902</name>
    <name evidence="4" type="ORF">OVN521_LOCUS21842</name>
    <name evidence="3" type="ORF">WKI299_LOCUS16341</name>
</gene>
<dbReference type="EMBL" id="CAJNRF010006467">
    <property type="protein sequence ID" value="CAF2081426.1"/>
    <property type="molecule type" value="Genomic_DNA"/>
</dbReference>
<sequence>MIKGRKALHDYEEDITPNIFRKQINDDSCELLETLKCYVEQQWKTMIPDQWFHRFLEQQISESRESYNKILTRAAEYGSKFTKDNGLLSLIIQFLFEFDDDNIENTDVFNQLWNSLICEGLQGIRHYEDFTAPNVLQQQLQNDQSPLHLALLDYFSEELKNFLQQKEININRPEIFKIALDCVTNKGWLDGLNDKTVTNLIVPKMVKILNEKSKEYINTKILPIRYRSPPNTDPNSANRENDETKRQERIRECTMITMCINEYEKLQLSNLVEAGEILSDYASKKRFSSFISTCLTPIMYLLKRHQNLDDFCESLFFKYSQISSILREPILSLRMIIHILLLNSDLSLSRKIMSLVSKRNPVPFVQPSLKNHTEPYELASDIIHVWNYSIPTILSFGIG</sequence>
<dbReference type="EMBL" id="CAJOBG010004612">
    <property type="protein sequence ID" value="CAF4118550.1"/>
    <property type="molecule type" value="Genomic_DNA"/>
</dbReference>
<reference evidence="2" key="1">
    <citation type="submission" date="2021-02" db="EMBL/GenBank/DDBJ databases">
        <authorList>
            <person name="Nowell W R."/>
        </authorList>
    </citation>
    <scope>NUCLEOTIDE SEQUENCE</scope>
</reference>
<dbReference type="OrthoDB" id="10217340at2759"/>
<proteinExistence type="predicted"/>
<feature type="compositionally biased region" description="Polar residues" evidence="1">
    <location>
        <begin position="229"/>
        <end position="238"/>
    </location>
</feature>
<organism evidence="2 5">
    <name type="scientific">Rotaria magnacalcarata</name>
    <dbReference type="NCBI Taxonomy" id="392030"/>
    <lineage>
        <taxon>Eukaryota</taxon>
        <taxon>Metazoa</taxon>
        <taxon>Spiralia</taxon>
        <taxon>Gnathifera</taxon>
        <taxon>Rotifera</taxon>
        <taxon>Eurotatoria</taxon>
        <taxon>Bdelloidea</taxon>
        <taxon>Philodinida</taxon>
        <taxon>Philodinidae</taxon>
        <taxon>Rotaria</taxon>
    </lineage>
</organism>
<feature type="region of interest" description="Disordered" evidence="1">
    <location>
        <begin position="227"/>
        <end position="247"/>
    </location>
</feature>
<evidence type="ECO:0000313" key="3">
    <source>
        <dbReference type="EMBL" id="CAF2081426.1"/>
    </source>
</evidence>
<dbReference type="Proteomes" id="UP000663856">
    <property type="component" value="Unassembled WGS sequence"/>
</dbReference>
<evidence type="ECO:0000313" key="4">
    <source>
        <dbReference type="EMBL" id="CAF4118550.1"/>
    </source>
</evidence>
<evidence type="ECO:0000313" key="5">
    <source>
        <dbReference type="Proteomes" id="UP000663834"/>
    </source>
</evidence>
<evidence type="ECO:0000313" key="6">
    <source>
        <dbReference type="Proteomes" id="UP000663866"/>
    </source>
</evidence>
<dbReference type="EMBL" id="CAJNOW010007891">
    <property type="protein sequence ID" value="CAF1524663.1"/>
    <property type="molecule type" value="Genomic_DNA"/>
</dbReference>
<dbReference type="AlphaFoldDB" id="A0A815V895"/>
<name>A0A815V895_9BILA</name>
<evidence type="ECO:0000256" key="1">
    <source>
        <dbReference type="SAM" id="MobiDB-lite"/>
    </source>
</evidence>
<dbReference type="Proteomes" id="UP000663866">
    <property type="component" value="Unassembled WGS sequence"/>
</dbReference>
<protein>
    <submittedName>
        <fullName evidence="2">Uncharacterized protein</fullName>
    </submittedName>
</protein>
<evidence type="ECO:0000313" key="2">
    <source>
        <dbReference type="EMBL" id="CAF1524663.1"/>
    </source>
</evidence>